<dbReference type="OrthoDB" id="8954335at2759"/>
<name>A0A9P4V3Q5_9PLEO</name>
<accession>A0A9P4V3Q5</accession>
<dbReference type="AlphaFoldDB" id="A0A9P4V3Q5"/>
<comment type="caution">
    <text evidence="2">The sequence shown here is derived from an EMBL/GenBank/DDBJ whole genome shotgun (WGS) entry which is preliminary data.</text>
</comment>
<reference evidence="2" key="1">
    <citation type="journal article" date="2020" name="Stud. Mycol.">
        <title>101 Dothideomycetes genomes: a test case for predicting lifestyles and emergence of pathogens.</title>
        <authorList>
            <person name="Haridas S."/>
            <person name="Albert R."/>
            <person name="Binder M."/>
            <person name="Bloem J."/>
            <person name="Labutti K."/>
            <person name="Salamov A."/>
            <person name="Andreopoulos B."/>
            <person name="Baker S."/>
            <person name="Barry K."/>
            <person name="Bills G."/>
            <person name="Bluhm B."/>
            <person name="Cannon C."/>
            <person name="Castanera R."/>
            <person name="Culley D."/>
            <person name="Daum C."/>
            <person name="Ezra D."/>
            <person name="Gonzalez J."/>
            <person name="Henrissat B."/>
            <person name="Kuo A."/>
            <person name="Liang C."/>
            <person name="Lipzen A."/>
            <person name="Lutzoni F."/>
            <person name="Magnuson J."/>
            <person name="Mondo S."/>
            <person name="Nolan M."/>
            <person name="Ohm R."/>
            <person name="Pangilinan J."/>
            <person name="Park H.-J."/>
            <person name="Ramirez L."/>
            <person name="Alfaro M."/>
            <person name="Sun H."/>
            <person name="Tritt A."/>
            <person name="Yoshinaga Y."/>
            <person name="Zwiers L.-H."/>
            <person name="Turgeon B."/>
            <person name="Goodwin S."/>
            <person name="Spatafora J."/>
            <person name="Crous P."/>
            <person name="Grigoriev I."/>
        </authorList>
    </citation>
    <scope>NUCLEOTIDE SEQUENCE</scope>
    <source>
        <strain evidence="2">CBS 125425</strain>
    </source>
</reference>
<dbReference type="SUPFAM" id="SSF52540">
    <property type="entry name" value="P-loop containing nucleoside triphosphate hydrolases"/>
    <property type="match status" value="1"/>
</dbReference>
<dbReference type="EMBL" id="ML996134">
    <property type="protein sequence ID" value="KAF2735586.1"/>
    <property type="molecule type" value="Genomic_DNA"/>
</dbReference>
<proteinExistence type="predicted"/>
<feature type="compositionally biased region" description="Basic residues" evidence="1">
    <location>
        <begin position="1"/>
        <end position="13"/>
    </location>
</feature>
<sequence length="286" mass="30580">MSRPRQLRGKRKAATKDQAEARPPTTTSHGIEYLSSTFQENEGLILVMGVTESGKSHFINSLQPGSAPRGHGLESETKSCSLIRTRIGATTVAMLDTPSFNDDALSDADILSQISTFLTTHHPPSIRLAGIIYLHRISDPRFAHTFSRFLTLLLSICGRAALSHTALVSTMWSAEPARHAALARDSQLQNQQWRELIEAGSHVFQFDGSRAMAQTIVGQVLGMGGSVVLRVQEGGLGLGQGGGAFWIVRGRRGSGGGSTVSNRTAENGTPEKVGGGKVKVLTVLLL</sequence>
<feature type="region of interest" description="Disordered" evidence="1">
    <location>
        <begin position="253"/>
        <end position="272"/>
    </location>
</feature>
<evidence type="ECO:0008006" key="4">
    <source>
        <dbReference type="Google" id="ProtNLM"/>
    </source>
</evidence>
<organism evidence="2 3">
    <name type="scientific">Polyplosphaeria fusca</name>
    <dbReference type="NCBI Taxonomy" id="682080"/>
    <lineage>
        <taxon>Eukaryota</taxon>
        <taxon>Fungi</taxon>
        <taxon>Dikarya</taxon>
        <taxon>Ascomycota</taxon>
        <taxon>Pezizomycotina</taxon>
        <taxon>Dothideomycetes</taxon>
        <taxon>Pleosporomycetidae</taxon>
        <taxon>Pleosporales</taxon>
        <taxon>Tetraplosphaeriaceae</taxon>
        <taxon>Polyplosphaeria</taxon>
    </lineage>
</organism>
<evidence type="ECO:0000256" key="1">
    <source>
        <dbReference type="SAM" id="MobiDB-lite"/>
    </source>
</evidence>
<gene>
    <name evidence="2" type="ORF">EJ04DRAFT_576067</name>
</gene>
<feature type="region of interest" description="Disordered" evidence="1">
    <location>
        <begin position="1"/>
        <end position="29"/>
    </location>
</feature>
<dbReference type="Proteomes" id="UP000799444">
    <property type="component" value="Unassembled WGS sequence"/>
</dbReference>
<evidence type="ECO:0000313" key="3">
    <source>
        <dbReference type="Proteomes" id="UP000799444"/>
    </source>
</evidence>
<dbReference type="InterPro" id="IPR027417">
    <property type="entry name" value="P-loop_NTPase"/>
</dbReference>
<dbReference type="Gene3D" id="3.40.50.300">
    <property type="entry name" value="P-loop containing nucleotide triphosphate hydrolases"/>
    <property type="match status" value="1"/>
</dbReference>
<keyword evidence="3" id="KW-1185">Reference proteome</keyword>
<protein>
    <recommendedName>
        <fullName evidence="4">G domain-containing protein</fullName>
    </recommendedName>
</protein>
<evidence type="ECO:0000313" key="2">
    <source>
        <dbReference type="EMBL" id="KAF2735586.1"/>
    </source>
</evidence>